<reference evidence="12 13" key="1">
    <citation type="submission" date="2019-02" db="EMBL/GenBank/DDBJ databases">
        <title>Peptostreptococcaceae bacterium ZHW00191 nov., a new bacterium isolated from the human gut.</title>
        <authorList>
            <person name="Zhou H.-W."/>
            <person name="Chen X.-J."/>
        </authorList>
    </citation>
    <scope>NUCLEOTIDE SEQUENCE [LARGE SCALE GENOMIC DNA]</scope>
    <source>
        <strain evidence="12 13">ZHW00191</strain>
    </source>
</reference>
<keyword evidence="1" id="KW-0547">Nucleotide-binding</keyword>
<dbReference type="Gene3D" id="1.10.10.60">
    <property type="entry name" value="Homeodomain-like"/>
    <property type="match status" value="1"/>
</dbReference>
<dbReference type="InterPro" id="IPR009057">
    <property type="entry name" value="Homeodomain-like_sf"/>
</dbReference>
<dbReference type="PROSITE" id="PS50112">
    <property type="entry name" value="PAS"/>
    <property type="match status" value="1"/>
</dbReference>
<evidence type="ECO:0000256" key="7">
    <source>
        <dbReference type="ARBA" id="ARBA00029500"/>
    </source>
</evidence>
<dbReference type="InterPro" id="IPR000700">
    <property type="entry name" value="PAS-assoc_C"/>
</dbReference>
<evidence type="ECO:0000313" key="12">
    <source>
        <dbReference type="EMBL" id="TQQ85496.1"/>
    </source>
</evidence>
<feature type="coiled-coil region" evidence="8">
    <location>
        <begin position="114"/>
        <end position="141"/>
    </location>
</feature>
<evidence type="ECO:0000256" key="3">
    <source>
        <dbReference type="ARBA" id="ARBA00022840"/>
    </source>
</evidence>
<keyword evidence="4" id="KW-0805">Transcription regulation</keyword>
<name>A0A544QXN7_9FIRM</name>
<dbReference type="SMART" id="SM00382">
    <property type="entry name" value="AAA"/>
    <property type="match status" value="1"/>
</dbReference>
<dbReference type="PANTHER" id="PTHR32071:SF57">
    <property type="entry name" value="C4-DICARBOXYLATE TRANSPORT TRANSCRIPTIONAL REGULATORY PROTEIN DCTD"/>
    <property type="match status" value="1"/>
</dbReference>
<feature type="domain" description="Sigma-54 factor interaction" evidence="9">
    <location>
        <begin position="149"/>
        <end position="379"/>
    </location>
</feature>
<dbReference type="Pfam" id="PF13426">
    <property type="entry name" value="PAS_9"/>
    <property type="match status" value="1"/>
</dbReference>
<dbReference type="PANTHER" id="PTHR32071">
    <property type="entry name" value="TRANSCRIPTIONAL REGULATORY PROTEIN"/>
    <property type="match status" value="1"/>
</dbReference>
<dbReference type="SMART" id="SM00091">
    <property type="entry name" value="PAS"/>
    <property type="match status" value="1"/>
</dbReference>
<dbReference type="OrthoDB" id="9803970at2"/>
<evidence type="ECO:0000256" key="8">
    <source>
        <dbReference type="SAM" id="Coils"/>
    </source>
</evidence>
<dbReference type="SUPFAM" id="SSF55785">
    <property type="entry name" value="PYP-like sensor domain (PAS domain)"/>
    <property type="match status" value="1"/>
</dbReference>
<dbReference type="SUPFAM" id="SSF52540">
    <property type="entry name" value="P-loop containing nucleoside triphosphate hydrolases"/>
    <property type="match status" value="1"/>
</dbReference>
<dbReference type="Pfam" id="PF00158">
    <property type="entry name" value="Sigma54_activat"/>
    <property type="match status" value="1"/>
</dbReference>
<dbReference type="InterPro" id="IPR025943">
    <property type="entry name" value="Sigma_54_int_dom_ATP-bd_2"/>
</dbReference>
<dbReference type="RefSeq" id="WP_142535200.1">
    <property type="nucleotide sequence ID" value="NZ_SGJB01000002.1"/>
</dbReference>
<dbReference type="GO" id="GO:0003677">
    <property type="term" value="F:DNA binding"/>
    <property type="evidence" value="ECO:0007669"/>
    <property type="project" value="UniProtKB-KW"/>
</dbReference>
<keyword evidence="13" id="KW-1185">Reference proteome</keyword>
<keyword evidence="5" id="KW-0238">DNA-binding</keyword>
<dbReference type="PROSITE" id="PS00688">
    <property type="entry name" value="SIGMA54_INTERACT_3"/>
    <property type="match status" value="1"/>
</dbReference>
<dbReference type="GO" id="GO:0006355">
    <property type="term" value="P:regulation of DNA-templated transcription"/>
    <property type="evidence" value="ECO:0007669"/>
    <property type="project" value="InterPro"/>
</dbReference>
<dbReference type="CDD" id="cd00009">
    <property type="entry name" value="AAA"/>
    <property type="match status" value="1"/>
</dbReference>
<dbReference type="Pfam" id="PF18024">
    <property type="entry name" value="HTH_50"/>
    <property type="match status" value="1"/>
</dbReference>
<dbReference type="InterPro" id="IPR025662">
    <property type="entry name" value="Sigma_54_int_dom_ATP-bd_1"/>
</dbReference>
<evidence type="ECO:0000256" key="6">
    <source>
        <dbReference type="ARBA" id="ARBA00023163"/>
    </source>
</evidence>
<evidence type="ECO:0000256" key="1">
    <source>
        <dbReference type="ARBA" id="ARBA00022741"/>
    </source>
</evidence>
<dbReference type="GO" id="GO:0005524">
    <property type="term" value="F:ATP binding"/>
    <property type="evidence" value="ECO:0007669"/>
    <property type="project" value="UniProtKB-KW"/>
</dbReference>
<dbReference type="InterPro" id="IPR035965">
    <property type="entry name" value="PAS-like_dom_sf"/>
</dbReference>
<dbReference type="SUPFAM" id="SSF46689">
    <property type="entry name" value="Homeodomain-like"/>
    <property type="match status" value="1"/>
</dbReference>
<dbReference type="Proteomes" id="UP000317863">
    <property type="component" value="Unassembled WGS sequence"/>
</dbReference>
<dbReference type="Pfam" id="PF25601">
    <property type="entry name" value="AAA_lid_14"/>
    <property type="match status" value="1"/>
</dbReference>
<dbReference type="Gene3D" id="3.40.50.300">
    <property type="entry name" value="P-loop containing nucleotide triphosphate hydrolases"/>
    <property type="match status" value="1"/>
</dbReference>
<evidence type="ECO:0000256" key="4">
    <source>
        <dbReference type="ARBA" id="ARBA00023015"/>
    </source>
</evidence>
<dbReference type="PROSITE" id="PS50045">
    <property type="entry name" value="SIGMA54_INTERACT_4"/>
    <property type="match status" value="1"/>
</dbReference>
<comment type="caution">
    <text evidence="12">The sequence shown here is derived from an EMBL/GenBank/DDBJ whole genome shotgun (WGS) entry which is preliminary data.</text>
</comment>
<evidence type="ECO:0000256" key="2">
    <source>
        <dbReference type="ARBA" id="ARBA00022797"/>
    </source>
</evidence>
<dbReference type="NCBIfam" id="TIGR04381">
    <property type="entry name" value="HTH_TypR"/>
    <property type="match status" value="1"/>
</dbReference>
<dbReference type="Gene3D" id="1.10.8.60">
    <property type="match status" value="1"/>
</dbReference>
<gene>
    <name evidence="12" type="ORF">EXD82_01750</name>
</gene>
<evidence type="ECO:0000259" key="9">
    <source>
        <dbReference type="PROSITE" id="PS50045"/>
    </source>
</evidence>
<keyword evidence="3" id="KW-0067">ATP-binding</keyword>
<dbReference type="EMBL" id="SGJB01000002">
    <property type="protein sequence ID" value="TQQ85496.1"/>
    <property type="molecule type" value="Genomic_DNA"/>
</dbReference>
<dbReference type="InterPro" id="IPR027417">
    <property type="entry name" value="P-loop_NTPase"/>
</dbReference>
<organism evidence="12 13">
    <name type="scientific">Peptacetobacter hominis</name>
    <dbReference type="NCBI Taxonomy" id="2743610"/>
    <lineage>
        <taxon>Bacteria</taxon>
        <taxon>Bacillati</taxon>
        <taxon>Bacillota</taxon>
        <taxon>Clostridia</taxon>
        <taxon>Peptostreptococcales</taxon>
        <taxon>Peptostreptococcaceae</taxon>
        <taxon>Peptacetobacter</taxon>
    </lineage>
</organism>
<sequence length="469" mass="53452">MIFDNSFYKKILDSSHDEICVSDRNGIIIYCNRAFEFNYGISKDEIIGKHVDYLKNHGYASESPIPESINKKSTVSIRQDTHTGKTLILTAAPVFDKNGNIEYIVENVRDITELNRIKSMLEDSQREVKRYKSEVENFYRTALGYEDNIICEGKVMGSIFSRARQVAKTNVNVMLLGESGTGKSSIAKFIHDSSNRSSGPFITINCTTIPPHLLESELFGYKSGAFTGANPKGKTGLVELADGGTLFLDEIGDIPLSLQAKFLQLSQERTFIPVGSVTPKKVDIRIISATNADLKSKMKEKLFREDLYYRLNVIELKMPPLRDRGENLIGLIKYYLRKYSIEFGMPEKSISEYAIEMLSKYDYPGNIRELQNIIQKLVIISVNETIDVDDVRAVLPRVKIDHESINSETIFEDIDEDNFEDKSLDDIIDEYEKKIIKKYYSKYKSSYKVAEKLGISQSKASRLIRKYLK</sequence>
<proteinExistence type="predicted"/>
<dbReference type="InterPro" id="IPR025944">
    <property type="entry name" value="Sigma_54_int_dom_CS"/>
</dbReference>
<keyword evidence="8" id="KW-0175">Coiled coil</keyword>
<dbReference type="AlphaFoldDB" id="A0A544QXN7"/>
<keyword evidence="2" id="KW-0058">Aromatic hydrocarbons catabolism</keyword>
<dbReference type="InterPro" id="IPR003593">
    <property type="entry name" value="AAA+_ATPase"/>
</dbReference>
<feature type="domain" description="PAS" evidence="10">
    <location>
        <begin position="4"/>
        <end position="49"/>
    </location>
</feature>
<dbReference type="CDD" id="cd00130">
    <property type="entry name" value="PAS"/>
    <property type="match status" value="1"/>
</dbReference>
<dbReference type="NCBIfam" id="TIGR00229">
    <property type="entry name" value="sensory_box"/>
    <property type="match status" value="1"/>
</dbReference>
<dbReference type="FunFam" id="3.40.50.300:FF:000006">
    <property type="entry name" value="DNA-binding transcriptional regulator NtrC"/>
    <property type="match status" value="1"/>
</dbReference>
<evidence type="ECO:0000256" key="5">
    <source>
        <dbReference type="ARBA" id="ARBA00023125"/>
    </source>
</evidence>
<feature type="domain" description="PAC" evidence="11">
    <location>
        <begin position="73"/>
        <end position="123"/>
    </location>
</feature>
<dbReference type="PROSITE" id="PS00676">
    <property type="entry name" value="SIGMA54_INTERACT_2"/>
    <property type="match status" value="1"/>
</dbReference>
<accession>A0A544QXN7</accession>
<evidence type="ECO:0000259" key="11">
    <source>
        <dbReference type="PROSITE" id="PS50113"/>
    </source>
</evidence>
<evidence type="ECO:0000313" key="13">
    <source>
        <dbReference type="Proteomes" id="UP000317863"/>
    </source>
</evidence>
<dbReference type="InterPro" id="IPR000014">
    <property type="entry name" value="PAS"/>
</dbReference>
<dbReference type="PROSITE" id="PS50113">
    <property type="entry name" value="PAC"/>
    <property type="match status" value="1"/>
</dbReference>
<evidence type="ECO:0000259" key="10">
    <source>
        <dbReference type="PROSITE" id="PS50112"/>
    </source>
</evidence>
<protein>
    <recommendedName>
        <fullName evidence="7">HTH-type transcriptional regulatory protein TyrR</fullName>
    </recommendedName>
</protein>
<dbReference type="InterPro" id="IPR058031">
    <property type="entry name" value="AAA_lid_NorR"/>
</dbReference>
<dbReference type="Gene3D" id="3.30.450.20">
    <property type="entry name" value="PAS domain"/>
    <property type="match status" value="1"/>
</dbReference>
<dbReference type="InterPro" id="IPR002078">
    <property type="entry name" value="Sigma_54_int"/>
</dbReference>
<dbReference type="InterPro" id="IPR030828">
    <property type="entry name" value="HTH_TyrR"/>
</dbReference>
<dbReference type="PROSITE" id="PS00675">
    <property type="entry name" value="SIGMA54_INTERACT_1"/>
    <property type="match status" value="1"/>
</dbReference>
<keyword evidence="6" id="KW-0804">Transcription</keyword>